<organism evidence="1">
    <name type="scientific">Klebsiella pneumoniae</name>
    <dbReference type="NCBI Taxonomy" id="573"/>
    <lineage>
        <taxon>Bacteria</taxon>
        <taxon>Pseudomonadati</taxon>
        <taxon>Pseudomonadota</taxon>
        <taxon>Gammaproteobacteria</taxon>
        <taxon>Enterobacterales</taxon>
        <taxon>Enterobacteriaceae</taxon>
        <taxon>Klebsiella/Raoultella group</taxon>
        <taxon>Klebsiella</taxon>
        <taxon>Klebsiella pneumoniae complex</taxon>
    </lineage>
</organism>
<reference evidence="1" key="1">
    <citation type="submission" date="2020-01" db="EMBL/GenBank/DDBJ databases">
        <authorList>
            <person name="Qin S."/>
        </authorList>
    </citation>
    <scope>NUCLEOTIDE SEQUENCE</scope>
    <source>
        <strain evidence="1">CVir17-16-YZ6g</strain>
        <plasmid evidence="1">p17-15-vir-like</plasmid>
    </source>
</reference>
<name>A0A8B0SS28_KLEPN</name>
<proteinExistence type="predicted"/>
<evidence type="ECO:0000313" key="1">
    <source>
        <dbReference type="EMBL" id="QTX14085.1"/>
    </source>
</evidence>
<dbReference type="AlphaFoldDB" id="A0A8B0SS28"/>
<sequence>MEEYLIEVEAVREYFKEGIQNALERYEEYIQMEKKTEVLNWQN</sequence>
<dbReference type="EMBL" id="MN956836">
    <property type="protein sequence ID" value="QTX14085.1"/>
    <property type="molecule type" value="Genomic_DNA"/>
</dbReference>
<protein>
    <submittedName>
        <fullName evidence="1">Uncharacterized protein</fullName>
    </submittedName>
</protein>
<accession>A0A8B0SS28</accession>
<keyword evidence="1" id="KW-0614">Plasmid</keyword>
<geneLocation type="plasmid" evidence="1">
    <name>p17-15-vir-like</name>
</geneLocation>